<feature type="region of interest" description="Disordered" evidence="1">
    <location>
        <begin position="161"/>
        <end position="193"/>
    </location>
</feature>
<evidence type="ECO:0000313" key="3">
    <source>
        <dbReference type="Proteomes" id="UP000322225"/>
    </source>
</evidence>
<gene>
    <name evidence="2" type="ORF">CI109_103193</name>
</gene>
<dbReference type="AlphaFoldDB" id="A0A5M6CCI3"/>
<feature type="compositionally biased region" description="Low complexity" evidence="1">
    <location>
        <begin position="52"/>
        <end position="90"/>
    </location>
</feature>
<dbReference type="KEGG" id="ksn:43585685"/>
<feature type="region of interest" description="Disordered" evidence="1">
    <location>
        <begin position="25"/>
        <end position="90"/>
    </location>
</feature>
<dbReference type="EMBL" id="CP144055">
    <property type="protein sequence ID" value="WWD18739.1"/>
    <property type="molecule type" value="Genomic_DNA"/>
</dbReference>
<reference evidence="2" key="1">
    <citation type="submission" date="2017-08" db="EMBL/GenBank/DDBJ databases">
        <authorList>
            <person name="Cuomo C."/>
            <person name="Billmyre B."/>
            <person name="Heitman J."/>
        </authorList>
    </citation>
    <scope>NUCLEOTIDE SEQUENCE</scope>
    <source>
        <strain evidence="2">CBS 12478</strain>
    </source>
</reference>
<evidence type="ECO:0000313" key="2">
    <source>
        <dbReference type="EMBL" id="WWD18739.1"/>
    </source>
</evidence>
<sequence>MSLAFASSSTARMFVLRTVLRLSPSSPSTQIRTLNSTSSVANSHPNPNLTRSNSDSDSVSTSSSSSSSSTSTSSTFPAQGQGPKPQPQPRLTRSQLHRLHHLSALHPPPSESEEETTLLSELDELISLMDRVKVVDLPTSKEDRGKLLGQGVGEVRIDESVFEQPKMGMGKEKEKELDDGSGSGSGEKTGKELLDWATTRVGDFYSSKLKQK</sequence>
<reference evidence="2" key="2">
    <citation type="submission" date="2024-01" db="EMBL/GenBank/DDBJ databases">
        <title>Comparative genomics of Cryptococcus and Kwoniella reveals pathogenesis evolution and contrasting modes of karyotype evolution via chromosome fusion or intercentromeric recombination.</title>
        <authorList>
            <person name="Coelho M.A."/>
            <person name="David-Palma M."/>
            <person name="Shea T."/>
            <person name="Bowers K."/>
            <person name="McGinley-Smith S."/>
            <person name="Mohammad A.W."/>
            <person name="Gnirke A."/>
            <person name="Yurkov A.M."/>
            <person name="Nowrousian M."/>
            <person name="Sun S."/>
            <person name="Cuomo C.A."/>
            <person name="Heitman J."/>
        </authorList>
    </citation>
    <scope>NUCLEOTIDE SEQUENCE</scope>
    <source>
        <strain evidence="2">CBS 12478</strain>
    </source>
</reference>
<dbReference type="RefSeq" id="XP_031864470.1">
    <property type="nucleotide sequence ID" value="XM_032001580.1"/>
</dbReference>
<feature type="compositionally biased region" description="Polar residues" evidence="1">
    <location>
        <begin position="25"/>
        <end position="51"/>
    </location>
</feature>
<name>A0A5M6CCI3_9TREE</name>
<proteinExistence type="predicted"/>
<dbReference type="Proteomes" id="UP000322225">
    <property type="component" value="Chromosome 5"/>
</dbReference>
<dbReference type="InterPro" id="IPR049545">
    <property type="entry name" value="Gta3_dom"/>
</dbReference>
<accession>A0A5M6CCI3</accession>
<protein>
    <submittedName>
        <fullName evidence="2">Uncharacterized protein</fullName>
    </submittedName>
</protein>
<evidence type="ECO:0000256" key="1">
    <source>
        <dbReference type="SAM" id="MobiDB-lite"/>
    </source>
</evidence>
<organism evidence="2 3">
    <name type="scientific">Kwoniella shandongensis</name>
    <dbReference type="NCBI Taxonomy" id="1734106"/>
    <lineage>
        <taxon>Eukaryota</taxon>
        <taxon>Fungi</taxon>
        <taxon>Dikarya</taxon>
        <taxon>Basidiomycota</taxon>
        <taxon>Agaricomycotina</taxon>
        <taxon>Tremellomycetes</taxon>
        <taxon>Tremellales</taxon>
        <taxon>Cryptococcaceae</taxon>
        <taxon>Kwoniella</taxon>
    </lineage>
</organism>
<feature type="compositionally biased region" description="Basic and acidic residues" evidence="1">
    <location>
        <begin position="169"/>
        <end position="178"/>
    </location>
</feature>
<dbReference type="GeneID" id="43585685"/>
<keyword evidence="3" id="KW-1185">Reference proteome</keyword>
<dbReference type="Pfam" id="PF20978">
    <property type="entry name" value="Gta3"/>
    <property type="match status" value="1"/>
</dbReference>